<evidence type="ECO:0000256" key="2">
    <source>
        <dbReference type="SAM" id="SignalP"/>
    </source>
</evidence>
<gene>
    <name evidence="5" type="ORF">Gasu_22780</name>
</gene>
<dbReference type="OrthoDB" id="2159at2759"/>
<dbReference type="Pfam" id="PF00535">
    <property type="entry name" value="Glycos_transf_2"/>
    <property type="match status" value="1"/>
</dbReference>
<evidence type="ECO:0000313" key="6">
    <source>
        <dbReference type="Proteomes" id="UP000030680"/>
    </source>
</evidence>
<dbReference type="InterPro" id="IPR027791">
    <property type="entry name" value="Galactosyl_T_C"/>
</dbReference>
<evidence type="ECO:0000259" key="4">
    <source>
        <dbReference type="Pfam" id="PF02709"/>
    </source>
</evidence>
<dbReference type="Pfam" id="PF02709">
    <property type="entry name" value="Glyco_transf_7C"/>
    <property type="match status" value="1"/>
</dbReference>
<organism evidence="5 6">
    <name type="scientific">Galdieria sulphuraria</name>
    <name type="common">Red alga</name>
    <dbReference type="NCBI Taxonomy" id="130081"/>
    <lineage>
        <taxon>Eukaryota</taxon>
        <taxon>Rhodophyta</taxon>
        <taxon>Bangiophyceae</taxon>
        <taxon>Galdieriales</taxon>
        <taxon>Galdieriaceae</taxon>
        <taxon>Galdieria</taxon>
    </lineage>
</organism>
<keyword evidence="2" id="KW-0732">Signal</keyword>
<dbReference type="Gene3D" id="3.90.550.10">
    <property type="entry name" value="Spore Coat Polysaccharide Biosynthesis Protein SpsA, Chain A"/>
    <property type="match status" value="1"/>
</dbReference>
<keyword evidence="6" id="KW-1185">Reference proteome</keyword>
<dbReference type="EMBL" id="KB454500">
    <property type="protein sequence ID" value="EME30370.1"/>
    <property type="molecule type" value="Genomic_DNA"/>
</dbReference>
<dbReference type="PANTHER" id="PTHR40743">
    <property type="entry name" value="NUCLEOTIDE-DIPHOSPHO-SUGAR TRANSFERASE CONTAINING PROTEIN"/>
    <property type="match status" value="1"/>
</dbReference>
<evidence type="ECO:0000256" key="1">
    <source>
        <dbReference type="ARBA" id="ARBA00022679"/>
    </source>
</evidence>
<dbReference type="GeneID" id="17089103"/>
<feature type="signal peptide" evidence="2">
    <location>
        <begin position="1"/>
        <end position="24"/>
    </location>
</feature>
<dbReference type="Gramene" id="EME30370">
    <property type="protein sequence ID" value="EME30370"/>
    <property type="gene ID" value="Gasu_22780"/>
</dbReference>
<dbReference type="InterPro" id="IPR029044">
    <property type="entry name" value="Nucleotide-diphossugar_trans"/>
</dbReference>
<feature type="domain" description="Galactosyltransferase C-terminal" evidence="4">
    <location>
        <begin position="198"/>
        <end position="255"/>
    </location>
</feature>
<dbReference type="Proteomes" id="UP000030680">
    <property type="component" value="Unassembled WGS sequence"/>
</dbReference>
<dbReference type="InterPro" id="IPR001173">
    <property type="entry name" value="Glyco_trans_2-like"/>
</dbReference>
<reference evidence="6" key="1">
    <citation type="journal article" date="2013" name="Science">
        <title>Gene transfer from bacteria and archaea facilitated evolution of an extremophilic eukaryote.</title>
        <authorList>
            <person name="Schonknecht G."/>
            <person name="Chen W.H."/>
            <person name="Ternes C.M."/>
            <person name="Barbier G.G."/>
            <person name="Shrestha R.P."/>
            <person name="Stanke M."/>
            <person name="Brautigam A."/>
            <person name="Baker B.J."/>
            <person name="Banfield J.F."/>
            <person name="Garavito R.M."/>
            <person name="Carr K."/>
            <person name="Wilkerson C."/>
            <person name="Rensing S.A."/>
            <person name="Gagneul D."/>
            <person name="Dickenson N.E."/>
            <person name="Oesterhelt C."/>
            <person name="Lercher M.J."/>
            <person name="Weber A.P."/>
        </authorList>
    </citation>
    <scope>NUCLEOTIDE SEQUENCE [LARGE SCALE GENOMIC DNA]</scope>
    <source>
        <strain evidence="6">074W</strain>
    </source>
</reference>
<accession>M2X202</accession>
<name>M2X202_GALSU</name>
<dbReference type="AlphaFoldDB" id="M2X202"/>
<proteinExistence type="predicted"/>
<dbReference type="GO" id="GO:0016740">
    <property type="term" value="F:transferase activity"/>
    <property type="evidence" value="ECO:0007669"/>
    <property type="project" value="UniProtKB-KW"/>
</dbReference>
<dbReference type="RefSeq" id="XP_005706890.1">
    <property type="nucleotide sequence ID" value="XM_005706833.1"/>
</dbReference>
<dbReference type="SUPFAM" id="SSF53448">
    <property type="entry name" value="Nucleotide-diphospho-sugar transferases"/>
    <property type="match status" value="1"/>
</dbReference>
<evidence type="ECO:0000259" key="3">
    <source>
        <dbReference type="Pfam" id="PF00535"/>
    </source>
</evidence>
<feature type="chain" id="PRO_5004028865" evidence="2">
    <location>
        <begin position="25"/>
        <end position="475"/>
    </location>
</feature>
<dbReference type="PANTHER" id="PTHR40743:SF1">
    <property type="entry name" value="POSSIBLE GLYCOSYLTRANSFERASE"/>
    <property type="match status" value="1"/>
</dbReference>
<sequence length="475" mass="55474">MPLNLARTCIWLLLFQNYVKLYFASEEEVVSKSSNFLYSRNSLAKIVHSQVSFAVSTANPFVHGINGNEKKVSPVEFPTATVVAACKERLLQLKQVFNSWLSLYGIRQIVLVDWSSSNSLYSFVLNSLHQTSSNVQVIVVRVENGSNWNLAQAYNLGVSFATEDWILKLDCDTWVDRSFLVRHPPHEHVFYSASIASERSLHGIFYMPRQVFFQIGGFDERIHSYGWEDDSLLERAKSYLYMERIQSDSLVHIPHEETLRLRYQSCLLGADCLPELEVQYNRILFSKFMPPWNGINLLQSEYSLLEYNISNYIGWIRLWRRKPVPMPSLSPFYTDLVKTKAIRIILQTQYHFPRNSMKKWPLFVLERVIRQLTRSIPLLLIMKSERASLRFVRNLSLIHDNRLVICITNSSHHFSLALQNGFPVLHWNDTEVTCLFQNPKSSYCLPYQMISAKTFLDSSQNDLMLFYYHHWILFP</sequence>
<keyword evidence="1 5" id="KW-0808">Transferase</keyword>
<protein>
    <submittedName>
        <fullName evidence="5">Glycosyltransferase-like protein</fullName>
    </submittedName>
</protein>
<dbReference type="KEGG" id="gsl:Gasu_22780"/>
<feature type="domain" description="Glycosyltransferase 2-like" evidence="3">
    <location>
        <begin position="82"/>
        <end position="180"/>
    </location>
</feature>
<evidence type="ECO:0000313" key="5">
    <source>
        <dbReference type="EMBL" id="EME30370.1"/>
    </source>
</evidence>